<evidence type="ECO:0000313" key="1">
    <source>
        <dbReference type="EMBL" id="TKR89595.1"/>
    </source>
</evidence>
<proteinExistence type="predicted"/>
<gene>
    <name evidence="1" type="ORF">L596_013673</name>
</gene>
<dbReference type="EMBL" id="AZBU02000003">
    <property type="protein sequence ID" value="TKR89595.1"/>
    <property type="molecule type" value="Genomic_DNA"/>
</dbReference>
<reference evidence="1 2" key="2">
    <citation type="journal article" date="2019" name="G3 (Bethesda)">
        <title>Hybrid Assembly of the Genome of the Entomopathogenic Nematode Steinernema carpocapsae Identifies the X-Chromosome.</title>
        <authorList>
            <person name="Serra L."/>
            <person name="Macchietto M."/>
            <person name="Macias-Munoz A."/>
            <person name="McGill C.J."/>
            <person name="Rodriguez I.M."/>
            <person name="Rodriguez B."/>
            <person name="Murad R."/>
            <person name="Mortazavi A."/>
        </authorList>
    </citation>
    <scope>NUCLEOTIDE SEQUENCE [LARGE SCALE GENOMIC DNA]</scope>
    <source>
        <strain evidence="1 2">ALL</strain>
    </source>
</reference>
<protein>
    <submittedName>
        <fullName evidence="1">Uncharacterized protein</fullName>
    </submittedName>
</protein>
<dbReference type="Proteomes" id="UP000298663">
    <property type="component" value="Unassembled WGS sequence"/>
</dbReference>
<accession>A0A4V6A554</accession>
<evidence type="ECO:0000313" key="2">
    <source>
        <dbReference type="Proteomes" id="UP000298663"/>
    </source>
</evidence>
<name>A0A4V6A554_STECR</name>
<sequence length="90" mass="10146">MNYDATSRVPISTAASSQDSVNRNVFMTELQPSNNQLNSNFSFDLNEFQEVHTPVVNCEVTVEDEVLNLSEKCSDCDLTYVLEEVSYLLC</sequence>
<keyword evidence="2" id="KW-1185">Reference proteome</keyword>
<dbReference type="AlphaFoldDB" id="A0A4V6A554"/>
<comment type="caution">
    <text evidence="1">The sequence shown here is derived from an EMBL/GenBank/DDBJ whole genome shotgun (WGS) entry which is preliminary data.</text>
</comment>
<reference evidence="1 2" key="1">
    <citation type="journal article" date="2015" name="Genome Biol.">
        <title>Comparative genomics of Steinernema reveals deeply conserved gene regulatory networks.</title>
        <authorList>
            <person name="Dillman A.R."/>
            <person name="Macchietto M."/>
            <person name="Porter C.F."/>
            <person name="Rogers A."/>
            <person name="Williams B."/>
            <person name="Antoshechkin I."/>
            <person name="Lee M.M."/>
            <person name="Goodwin Z."/>
            <person name="Lu X."/>
            <person name="Lewis E.E."/>
            <person name="Goodrich-Blair H."/>
            <person name="Stock S.P."/>
            <person name="Adams B.J."/>
            <person name="Sternberg P.W."/>
            <person name="Mortazavi A."/>
        </authorList>
    </citation>
    <scope>NUCLEOTIDE SEQUENCE [LARGE SCALE GENOMIC DNA]</scope>
    <source>
        <strain evidence="1 2">ALL</strain>
    </source>
</reference>
<organism evidence="1 2">
    <name type="scientific">Steinernema carpocapsae</name>
    <name type="common">Entomopathogenic nematode</name>
    <dbReference type="NCBI Taxonomy" id="34508"/>
    <lineage>
        <taxon>Eukaryota</taxon>
        <taxon>Metazoa</taxon>
        <taxon>Ecdysozoa</taxon>
        <taxon>Nematoda</taxon>
        <taxon>Chromadorea</taxon>
        <taxon>Rhabditida</taxon>
        <taxon>Tylenchina</taxon>
        <taxon>Panagrolaimomorpha</taxon>
        <taxon>Strongyloidoidea</taxon>
        <taxon>Steinernematidae</taxon>
        <taxon>Steinernema</taxon>
    </lineage>
</organism>